<keyword evidence="4" id="KW-1185">Reference proteome</keyword>
<evidence type="ECO:0000313" key="4">
    <source>
        <dbReference type="Proteomes" id="UP001150266"/>
    </source>
</evidence>
<sequence>MSSAAAAAAEIAALEPTLITLGYDLLSTKRYWVAITALWAYEYILTLGDEIRYAWKGNKNLVFWLFFLNRYLSFIIIVITNVGTYSHNL</sequence>
<evidence type="ECO:0000259" key="2">
    <source>
        <dbReference type="Pfam" id="PF20151"/>
    </source>
</evidence>
<keyword evidence="1" id="KW-0812">Transmembrane</keyword>
<reference evidence="3" key="1">
    <citation type="submission" date="2022-08" db="EMBL/GenBank/DDBJ databases">
        <title>A Global Phylogenomic Analysis of the Shiitake Genus Lentinula.</title>
        <authorList>
            <consortium name="DOE Joint Genome Institute"/>
            <person name="Sierra-Patev S."/>
            <person name="Min B."/>
            <person name="Naranjo-Ortiz M."/>
            <person name="Looney B."/>
            <person name="Konkel Z."/>
            <person name="Slot J.C."/>
            <person name="Sakamoto Y."/>
            <person name="Steenwyk J.L."/>
            <person name="Rokas A."/>
            <person name="Carro J."/>
            <person name="Camarero S."/>
            <person name="Ferreira P."/>
            <person name="Molpeceres G."/>
            <person name="Ruiz-Duenas F.J."/>
            <person name="Serrano A."/>
            <person name="Henrissat B."/>
            <person name="Drula E."/>
            <person name="Hughes K.W."/>
            <person name="Mata J.L."/>
            <person name="Ishikawa N.K."/>
            <person name="Vargas-Isla R."/>
            <person name="Ushijima S."/>
            <person name="Smith C.A."/>
            <person name="Ahrendt S."/>
            <person name="Andreopoulos W."/>
            <person name="He G."/>
            <person name="Labutti K."/>
            <person name="Lipzen A."/>
            <person name="Ng V."/>
            <person name="Riley R."/>
            <person name="Sandor L."/>
            <person name="Barry K."/>
            <person name="Martinez A.T."/>
            <person name="Xiao Y."/>
            <person name="Gibbons J.G."/>
            <person name="Terashima K."/>
            <person name="Grigoriev I.V."/>
            <person name="Hibbett D.S."/>
        </authorList>
    </citation>
    <scope>NUCLEOTIDE SEQUENCE</scope>
    <source>
        <strain evidence="3">JLM2183</strain>
    </source>
</reference>
<dbReference type="InterPro" id="IPR045340">
    <property type="entry name" value="DUF6533"/>
</dbReference>
<keyword evidence="1" id="KW-1133">Transmembrane helix</keyword>
<dbReference type="OrthoDB" id="3349377at2759"/>
<name>A0A9W9A2Z7_9AGAR</name>
<dbReference type="EMBL" id="JAOTPV010000018">
    <property type="protein sequence ID" value="KAJ4472962.1"/>
    <property type="molecule type" value="Genomic_DNA"/>
</dbReference>
<dbReference type="AlphaFoldDB" id="A0A9W9A2Z7"/>
<feature type="transmembrane region" description="Helical" evidence="1">
    <location>
        <begin position="31"/>
        <end position="49"/>
    </location>
</feature>
<keyword evidence="1" id="KW-0472">Membrane</keyword>
<accession>A0A9W9A2Z7</accession>
<evidence type="ECO:0000313" key="3">
    <source>
        <dbReference type="EMBL" id="KAJ4472962.1"/>
    </source>
</evidence>
<evidence type="ECO:0000256" key="1">
    <source>
        <dbReference type="SAM" id="Phobius"/>
    </source>
</evidence>
<feature type="domain" description="DUF6533" evidence="2">
    <location>
        <begin position="33"/>
        <end position="75"/>
    </location>
</feature>
<gene>
    <name evidence="3" type="ORF">J3R30DRAFT_746487</name>
</gene>
<comment type="caution">
    <text evidence="3">The sequence shown here is derived from an EMBL/GenBank/DDBJ whole genome shotgun (WGS) entry which is preliminary data.</text>
</comment>
<dbReference type="Proteomes" id="UP001150266">
    <property type="component" value="Unassembled WGS sequence"/>
</dbReference>
<dbReference type="Pfam" id="PF20151">
    <property type="entry name" value="DUF6533"/>
    <property type="match status" value="1"/>
</dbReference>
<protein>
    <recommendedName>
        <fullName evidence="2">DUF6533 domain-containing protein</fullName>
    </recommendedName>
</protein>
<feature type="transmembrane region" description="Helical" evidence="1">
    <location>
        <begin position="61"/>
        <end position="83"/>
    </location>
</feature>
<organism evidence="3 4">
    <name type="scientific">Lentinula aciculospora</name>
    <dbReference type="NCBI Taxonomy" id="153920"/>
    <lineage>
        <taxon>Eukaryota</taxon>
        <taxon>Fungi</taxon>
        <taxon>Dikarya</taxon>
        <taxon>Basidiomycota</taxon>
        <taxon>Agaricomycotina</taxon>
        <taxon>Agaricomycetes</taxon>
        <taxon>Agaricomycetidae</taxon>
        <taxon>Agaricales</taxon>
        <taxon>Marasmiineae</taxon>
        <taxon>Omphalotaceae</taxon>
        <taxon>Lentinula</taxon>
    </lineage>
</organism>
<proteinExistence type="predicted"/>